<dbReference type="InterPro" id="IPR046480">
    <property type="entry name" value="DUF6573"/>
</dbReference>
<dbReference type="OrthoDB" id="4556966at2"/>
<dbReference type="Pfam" id="PF20213">
    <property type="entry name" value="DUF6573"/>
    <property type="match status" value="1"/>
</dbReference>
<geneLocation type="plasmid" evidence="1 2">
    <name>pCIG1485E</name>
</geneLocation>
<gene>
    <name evidence="1" type="ORF">CIG1485E_a0042</name>
</gene>
<sequence>MTMEWDVIDTYTRAEAIEDGVLIDVTEMAKEAKIKYPVALSEAVYAKIEDKPDLEDIDGRTWDVVWMLRCAITGAIPSKKVGESLIYFKLILNDSNVDYGNFKPKEITLKALVHGGDAGEPVITVMLPEED</sequence>
<dbReference type="AlphaFoldDB" id="A0A076FDT3"/>
<dbReference type="KEGG" id="caj:CIG1485E_a0042"/>
<evidence type="ECO:0000313" key="1">
    <source>
        <dbReference type="EMBL" id="AII15567.1"/>
    </source>
</evidence>
<keyword evidence="1" id="KW-0614">Plasmid</keyword>
<dbReference type="EMBL" id="CP009044">
    <property type="protein sequence ID" value="AII15567.1"/>
    <property type="molecule type" value="Genomic_DNA"/>
</dbReference>
<proteinExistence type="predicted"/>
<dbReference type="Proteomes" id="UP000028486">
    <property type="component" value="Plasmid pCIG1485E"/>
</dbReference>
<evidence type="ECO:0000313" key="2">
    <source>
        <dbReference type="Proteomes" id="UP000028486"/>
    </source>
</evidence>
<protein>
    <submittedName>
        <fullName evidence="1">Uncharacterized protein</fullName>
    </submittedName>
</protein>
<name>A0A076FDT3_9BACT</name>
<dbReference type="eggNOG" id="COG0610">
    <property type="taxonomic scope" value="Bacteria"/>
</dbReference>
<reference evidence="1 2" key="1">
    <citation type="journal article" date="2014" name="Genome Announc.">
        <title>Complete Genome Sequence of Campylobacter iguaniorum Strain 1485ET, Isolated from a Bearded Dragon (Pogona vitticeps).</title>
        <authorList>
            <person name="Gilbert M.J."/>
            <person name="Miller W.G."/>
            <person name="Yee E."/>
            <person name="Kik M."/>
            <person name="Wagenaar J.A."/>
            <person name="Duim B."/>
        </authorList>
    </citation>
    <scope>NUCLEOTIDE SEQUENCE [LARGE SCALE GENOMIC DNA]</scope>
    <source>
        <strain evidence="1 2">1485E</strain>
        <plasmid evidence="1">pCIG1485E</plasmid>
    </source>
</reference>
<accession>A0A076FDT3</accession>
<organism evidence="1 2">
    <name type="scientific">Campylobacter iguaniorum</name>
    <dbReference type="NCBI Taxonomy" id="1244531"/>
    <lineage>
        <taxon>Bacteria</taxon>
        <taxon>Pseudomonadati</taxon>
        <taxon>Campylobacterota</taxon>
        <taxon>Epsilonproteobacteria</taxon>
        <taxon>Campylobacterales</taxon>
        <taxon>Campylobacteraceae</taxon>
        <taxon>Campylobacter</taxon>
    </lineage>
</organism>
<keyword evidence="2" id="KW-1185">Reference proteome</keyword>
<dbReference type="HOGENOM" id="CLU_144048_1_0_7"/>